<reference evidence="2 3" key="1">
    <citation type="submission" date="2022-02" db="EMBL/GenBank/DDBJ databases">
        <title>Genome sequence data of Kingella unionensis sp. nov. strain CICC 24913 (CCUG 75125).</title>
        <authorList>
            <person name="Xiao M."/>
        </authorList>
    </citation>
    <scope>NUCLEOTIDE SEQUENCE [LARGE SCALE GENOMIC DNA]</scope>
    <source>
        <strain evidence="2 3">CICC 24913</strain>
    </source>
</reference>
<name>A0ABS9NK03_9NEIS</name>
<dbReference type="Proteomes" id="UP001298424">
    <property type="component" value="Unassembled WGS sequence"/>
</dbReference>
<feature type="transmembrane region" description="Helical" evidence="1">
    <location>
        <begin position="31"/>
        <end position="50"/>
    </location>
</feature>
<keyword evidence="3" id="KW-1185">Reference proteome</keyword>
<keyword evidence="1" id="KW-0472">Membrane</keyword>
<keyword evidence="1" id="KW-1133">Transmembrane helix</keyword>
<dbReference type="RefSeq" id="WP_238744910.1">
    <property type="nucleotide sequence ID" value="NZ_JAKOOW010000001.1"/>
</dbReference>
<evidence type="ECO:0000313" key="3">
    <source>
        <dbReference type="Proteomes" id="UP001298424"/>
    </source>
</evidence>
<protein>
    <submittedName>
        <fullName evidence="2">Uncharacterized protein</fullName>
    </submittedName>
</protein>
<comment type="caution">
    <text evidence="2">The sequence shown here is derived from an EMBL/GenBank/DDBJ whole genome shotgun (WGS) entry which is preliminary data.</text>
</comment>
<feature type="transmembrane region" description="Helical" evidence="1">
    <location>
        <begin position="6"/>
        <end position="24"/>
    </location>
</feature>
<evidence type="ECO:0000256" key="1">
    <source>
        <dbReference type="SAM" id="Phobius"/>
    </source>
</evidence>
<sequence length="232" mass="26403">MEALTSPNLAAVLLTALVFAWQALRYRRIGWLLVSLLLWLAAALLSALLLPDVAQIMENLYLKHQGHYSWPVWLAPALQRLVHPSTLYLMHGYLFAGSLFFWLGGVEKVRGGGLAGRRSGTLLPLYAFSLLVMHLAIALVVLAQWLVLSGSGLEKMMPVVLARAAAAYWLEPAKWLYWQIFLMVFFYLHNRLRQRRGDEMDSLQFVIALLASTVYFQDRMLGWLSRLLLTLF</sequence>
<feature type="transmembrane region" description="Helical" evidence="1">
    <location>
        <begin position="125"/>
        <end position="147"/>
    </location>
</feature>
<proteinExistence type="predicted"/>
<organism evidence="2 3">
    <name type="scientific">Kingella pumchi</name>
    <dbReference type="NCBI Taxonomy" id="2779506"/>
    <lineage>
        <taxon>Bacteria</taxon>
        <taxon>Pseudomonadati</taxon>
        <taxon>Pseudomonadota</taxon>
        <taxon>Betaproteobacteria</taxon>
        <taxon>Neisseriales</taxon>
        <taxon>Neisseriaceae</taxon>
        <taxon>Kingella</taxon>
    </lineage>
</organism>
<accession>A0ABS9NK03</accession>
<keyword evidence="1" id="KW-0812">Transmembrane</keyword>
<feature type="transmembrane region" description="Helical" evidence="1">
    <location>
        <begin position="167"/>
        <end position="188"/>
    </location>
</feature>
<feature type="transmembrane region" description="Helical" evidence="1">
    <location>
        <begin position="86"/>
        <end position="104"/>
    </location>
</feature>
<gene>
    <name evidence="2" type="ORF">MB824_00565</name>
</gene>
<dbReference type="EMBL" id="JAKOOW010000001">
    <property type="protein sequence ID" value="MCG6503000.1"/>
    <property type="molecule type" value="Genomic_DNA"/>
</dbReference>
<evidence type="ECO:0000313" key="2">
    <source>
        <dbReference type="EMBL" id="MCG6503000.1"/>
    </source>
</evidence>